<feature type="transmembrane region" description="Helical" evidence="1">
    <location>
        <begin position="14"/>
        <end position="39"/>
    </location>
</feature>
<keyword evidence="1" id="KW-0472">Membrane</keyword>
<dbReference type="AlphaFoldDB" id="I4YLK7"/>
<keyword evidence="1" id="KW-1133">Transmembrane helix</keyword>
<dbReference type="EMBL" id="JH660647">
    <property type="protein sequence ID" value="EIM24849.1"/>
    <property type="molecule type" value="Genomic_DNA"/>
</dbReference>
<keyword evidence="3" id="KW-1185">Reference proteome</keyword>
<reference evidence="2 3" key="1">
    <citation type="submission" date="2012-02" db="EMBL/GenBank/DDBJ databases">
        <title>Improved High-Quality Draft sequence of Microvirga sp. WSM3557.</title>
        <authorList>
            <consortium name="US DOE Joint Genome Institute"/>
            <person name="Lucas S."/>
            <person name="Han J."/>
            <person name="Lapidus A."/>
            <person name="Cheng J.-F."/>
            <person name="Goodwin L."/>
            <person name="Pitluck S."/>
            <person name="Peters L."/>
            <person name="Zhang X."/>
            <person name="Detter J.C."/>
            <person name="Han C."/>
            <person name="Tapia R."/>
            <person name="Land M."/>
            <person name="Hauser L."/>
            <person name="Kyrpides N."/>
            <person name="Ivanova N."/>
            <person name="Pagani I."/>
            <person name="Brau L."/>
            <person name="Yates R."/>
            <person name="O'Hara G."/>
            <person name="Rui T."/>
            <person name="Howieson J."/>
            <person name="Reeve W."/>
            <person name="Woyke T."/>
        </authorList>
    </citation>
    <scope>NUCLEOTIDE SEQUENCE [LARGE SCALE GENOMIC DNA]</scope>
    <source>
        <strain evidence="2 3">WSM3557</strain>
    </source>
</reference>
<name>I4YLK7_9HYPH</name>
<evidence type="ECO:0000256" key="1">
    <source>
        <dbReference type="SAM" id="Phobius"/>
    </source>
</evidence>
<sequence length="41" mass="4371">MGNDLEQGSALRQWLWFAGLWAAGVGVTGAVSLVLRAWLLG</sequence>
<dbReference type="Proteomes" id="UP000003947">
    <property type="component" value="Unassembled WGS sequence"/>
</dbReference>
<evidence type="ECO:0000313" key="2">
    <source>
        <dbReference type="EMBL" id="EIM24849.1"/>
    </source>
</evidence>
<accession>I4YLK7</accession>
<evidence type="ECO:0008006" key="4">
    <source>
        <dbReference type="Google" id="ProtNLM"/>
    </source>
</evidence>
<organism evidence="2 3">
    <name type="scientific">Microvirga lotononidis</name>
    <dbReference type="NCBI Taxonomy" id="864069"/>
    <lineage>
        <taxon>Bacteria</taxon>
        <taxon>Pseudomonadati</taxon>
        <taxon>Pseudomonadota</taxon>
        <taxon>Alphaproteobacteria</taxon>
        <taxon>Hyphomicrobiales</taxon>
        <taxon>Methylobacteriaceae</taxon>
        <taxon>Microvirga</taxon>
    </lineage>
</organism>
<evidence type="ECO:0000313" key="3">
    <source>
        <dbReference type="Proteomes" id="UP000003947"/>
    </source>
</evidence>
<dbReference type="PATRIC" id="fig|864069.3.peg.5983"/>
<dbReference type="HOGENOM" id="CLU_3272823_0_0_5"/>
<gene>
    <name evidence="2" type="ORF">MicloDRAFT_00055680</name>
</gene>
<protein>
    <recommendedName>
        <fullName evidence="4">DUF2474 domain-containing protein</fullName>
    </recommendedName>
</protein>
<keyword evidence="1" id="KW-0812">Transmembrane</keyword>
<dbReference type="RefSeq" id="WP_009493028.1">
    <property type="nucleotide sequence ID" value="NZ_CP141048.1"/>
</dbReference>
<proteinExistence type="predicted"/>